<name>A0ABN9QTP0_9DINO</name>
<feature type="repeat" description="TPR" evidence="3">
    <location>
        <begin position="2091"/>
        <end position="2124"/>
    </location>
</feature>
<dbReference type="InterPro" id="IPR011990">
    <property type="entry name" value="TPR-like_helical_dom_sf"/>
</dbReference>
<feature type="compositionally biased region" description="Low complexity" evidence="4">
    <location>
        <begin position="1863"/>
        <end position="1886"/>
    </location>
</feature>
<dbReference type="InterPro" id="IPR019734">
    <property type="entry name" value="TPR_rpt"/>
</dbReference>
<dbReference type="Proteomes" id="UP001189429">
    <property type="component" value="Unassembled WGS sequence"/>
</dbReference>
<dbReference type="PROSITE" id="PS50293">
    <property type="entry name" value="TPR_REGION"/>
    <property type="match status" value="2"/>
</dbReference>
<evidence type="ECO:0000313" key="6">
    <source>
        <dbReference type="Proteomes" id="UP001189429"/>
    </source>
</evidence>
<evidence type="ECO:0000256" key="4">
    <source>
        <dbReference type="SAM" id="MobiDB-lite"/>
    </source>
</evidence>
<feature type="compositionally biased region" description="Polar residues" evidence="4">
    <location>
        <begin position="1480"/>
        <end position="1500"/>
    </location>
</feature>
<dbReference type="SUPFAM" id="SSF48452">
    <property type="entry name" value="TPR-like"/>
    <property type="match status" value="2"/>
</dbReference>
<feature type="compositionally biased region" description="Low complexity" evidence="4">
    <location>
        <begin position="1310"/>
        <end position="1321"/>
    </location>
</feature>
<dbReference type="PANTHER" id="PTHR45641:SF19">
    <property type="entry name" value="NEPHROCYSTIN-3"/>
    <property type="match status" value="1"/>
</dbReference>
<feature type="compositionally biased region" description="Low complexity" evidence="4">
    <location>
        <begin position="1648"/>
        <end position="1658"/>
    </location>
</feature>
<feature type="repeat" description="TPR" evidence="3">
    <location>
        <begin position="120"/>
        <end position="153"/>
    </location>
</feature>
<feature type="region of interest" description="Disordered" evidence="4">
    <location>
        <begin position="1284"/>
        <end position="1371"/>
    </location>
</feature>
<evidence type="ECO:0000256" key="3">
    <source>
        <dbReference type="PROSITE-ProRule" id="PRU00339"/>
    </source>
</evidence>
<keyword evidence="6" id="KW-1185">Reference proteome</keyword>
<proteinExistence type="predicted"/>
<dbReference type="Pfam" id="PF13424">
    <property type="entry name" value="TPR_12"/>
    <property type="match status" value="2"/>
</dbReference>
<feature type="region of interest" description="Disordered" evidence="4">
    <location>
        <begin position="1476"/>
        <end position="1565"/>
    </location>
</feature>
<organism evidence="5 6">
    <name type="scientific">Prorocentrum cordatum</name>
    <dbReference type="NCBI Taxonomy" id="2364126"/>
    <lineage>
        <taxon>Eukaryota</taxon>
        <taxon>Sar</taxon>
        <taxon>Alveolata</taxon>
        <taxon>Dinophyceae</taxon>
        <taxon>Prorocentrales</taxon>
        <taxon>Prorocentraceae</taxon>
        <taxon>Prorocentrum</taxon>
    </lineage>
</organism>
<sequence>MATGISYLETIAETTPLRRAVKAIPLLKSRLEVGRQHHQQQDPQEAIKQYSRARELAEEAIQSLSSAKSVNYARFLLSEVCSSLGVAHNDVGDAESALAMHERALAIRKETVGEEHPAVAECYNNLGALFFSQGSFQQAVSHYEQALPLLMLGSGGKADGPYVALTLYNVGVCHDGLGNAEASVAALTKALEVAEKALGSDHPKELPAAWDAVVSTLEQELLDRYDQVGEARRRFEGRAGPIATKLAPVKWKPQGQRVRLGPDVIAAKVAGRWARHFMGVSAFLAKASRRLQTASLQCSLVPEQHHELADFVARALEYGRVVMDSKKTLALLPHWVRSFFEQGFRVIGNTDFLEQAGRIVQFAKDAHADAIKVRQQSWIQWANDSLRNGAGKAHRFTKLRAMQEVLAQWQGTHTELTTGRLAQTFVPQQQVASQHLICDREMKAWEDVWSCHKLEALERPADFDEWDDLEDLTVEALQRAACSFPTTTALGPAQIGMRALTFLTDDGVYTCGQLFMKCEALGAWPSERLWHAMCRIPKASGGCRLITLMHSLIRWWSRARASTSKAWLTAHPNASIWGMGGGRSSSDSAFDLNLETEVSDCLDEHVVIVMLDAWKFFETIKPEWILIEARLLGMPLRLVWMLIELYRQPRRLQAFGSVSYAVVSHQGVLAGCTHACAMVTLLMFRLLEQVRDAGVTPRALIDDVTLQWRGRRLSQLGVLWAATTRFREGAQERGIVVQPTKSGNLVSSDAAARECARHAAARKLTKMRWARNLGHDLGGRRNARLQTAKRVRQLKERRGKLAAFKGDTAINLLTTCPKDVRMHLTGGVQRWQARQIAAHHRQHGEVKPWVRAMRLCVGDGRAALAEGPSATSLRHHWATVAWTQQAQHDLGLAAAPNCRACGHPSDSPGHRFFGCKVLVQPLTEEEQDEQLPPEPMQAIRTFMCDKGLQEGGSFESADFQMCLPCMPPFAPPAAEQAEVKFWGCWPSQGADTASCSNAVFTDGSGFASSMPELRHALLQALRLAGPQLEFVFTDLLSMEKECPHPLLYSGNMWADWFARQGAMQHTVSKVYEEFYNIELRHYKSLAKYVGWAMQRTMHAGRWDAPEQTARPPKVPKVQAATVISHSLIRLNGTAVVLCRACCRQTSGQTGPTWTQFARSACEASQYTALRAEAIIAHVGAQPIVVSEAGEFAMQAIERAACPEDAGPRPAEPAPWGSGDGTIEMQGHRLRRAGPTIYCEVCVAWAATGSSLALAAPCAGPPSAEGKNQRTYLSNLRARLKKLSQGLHPKTGKVLTWGGAGEAPDGPRPWATAAASAAAGDMASGGDGAAERPSGRLAQKEQGEATRPGQDHETREVPAGAGGSDAVQTKKPAWRVRRQELLERMQQRQQHLLAERGPAAASGAQRDEGDMADGSLPSAFGAHQCPDGGTTGLGTLQPPPAAPDVGVVDACLAAGPSRLPAPLRCDLAHEGTLTTDHQEGAVTSPQDMSSPPQPFSTTDMASTRGGRGPAKCGRECGPALSAGRSDNSQRAMPGMASDKGGRRPASRDPECGPTLGTGGDGSQAHRVRRRFTAWARGGRGPAMCVRECGPALSPGCDVDRDGKGMASARGGRGPAKCSPVCGPALGTGSGSLEAASPEEDQRQPQLASGGACPRAATAGARGGRGPAVCGPECGPALSTSTHPERRRITAWARGGRGPAMCVRECGPALSPGSDADRDGMCMASTRGGRGPASADRVCGPALSAGSVAVARPEPAQPRRSVAPRLELQVAGWARYWTQAPEVGETMECYSEWLDTEICERAWGTGLPARRAYYRWRHTLTRSQRIVSDCMRRYDYVCLRTWLAELRRDGQPPPIGSKPRAPGSRRAPLQRPRGAAAAAAAGPSAAAGHGRRGARCGGAAAAAGRQGIGTTGVPGSAASPAGLSRTANSYIGLGAFETIGGDAQGARRQASLARGRSVGSDVGRMATGISYLETIVAEQEAAYEAETTPLRRAVKAIPLLKSRLEVGRQHHQQQDPQEAIKQYSRARELAEEAIQSLSSAKSVNYARFLLSEVCSSLGVAHNDVGDAESALAMHERALAIRKETVGEEHPAVAECYNNLGALFFSQGSFQQAVSHYEQALPLLMLGSGGKADGPYVALTLYNVGVCHDGLGNAEASVAALTKALEVAEKALGSDHPKVGLIKATIEKVAAGQKA</sequence>
<reference evidence="5" key="1">
    <citation type="submission" date="2023-10" db="EMBL/GenBank/DDBJ databases">
        <authorList>
            <person name="Chen Y."/>
            <person name="Shah S."/>
            <person name="Dougan E. K."/>
            <person name="Thang M."/>
            <person name="Chan C."/>
        </authorList>
    </citation>
    <scope>NUCLEOTIDE SEQUENCE [LARGE SCALE GENOMIC DNA]</scope>
</reference>
<comment type="caution">
    <text evidence="5">The sequence shown here is derived from an EMBL/GenBank/DDBJ whole genome shotgun (WGS) entry which is preliminary data.</text>
</comment>
<feature type="compositionally biased region" description="Basic and acidic residues" evidence="4">
    <location>
        <begin position="1538"/>
        <end position="1549"/>
    </location>
</feature>
<feature type="region of interest" description="Disordered" evidence="4">
    <location>
        <begin position="1627"/>
        <end position="1665"/>
    </location>
</feature>
<accession>A0ABN9QTP0</accession>
<dbReference type="PROSITE" id="PS50005">
    <property type="entry name" value="TPR"/>
    <property type="match status" value="2"/>
</dbReference>
<gene>
    <name evidence="5" type="ORF">PCOR1329_LOCUS14847</name>
</gene>
<feature type="region of interest" description="Disordered" evidence="4">
    <location>
        <begin position="1386"/>
        <end position="1428"/>
    </location>
</feature>
<keyword evidence="2 3" id="KW-0802">TPR repeat</keyword>
<dbReference type="PANTHER" id="PTHR45641">
    <property type="entry name" value="TETRATRICOPEPTIDE REPEAT PROTEIN (AFU_ORTHOLOGUE AFUA_6G03870)"/>
    <property type="match status" value="1"/>
</dbReference>
<evidence type="ECO:0000256" key="2">
    <source>
        <dbReference type="ARBA" id="ARBA00022803"/>
    </source>
</evidence>
<evidence type="ECO:0000313" key="5">
    <source>
        <dbReference type="EMBL" id="CAK0809636.1"/>
    </source>
</evidence>
<protein>
    <submittedName>
        <fullName evidence="5">Uncharacterized protein</fullName>
    </submittedName>
</protein>
<feature type="region of interest" description="Disordered" evidence="4">
    <location>
        <begin position="1847"/>
        <end position="1893"/>
    </location>
</feature>
<dbReference type="Pfam" id="PF13374">
    <property type="entry name" value="TPR_10"/>
    <property type="match status" value="2"/>
</dbReference>
<dbReference type="EMBL" id="CAUYUJ010004448">
    <property type="protein sequence ID" value="CAK0809636.1"/>
    <property type="molecule type" value="Genomic_DNA"/>
</dbReference>
<keyword evidence="1" id="KW-0677">Repeat</keyword>
<feature type="compositionally biased region" description="Basic and acidic residues" evidence="4">
    <location>
        <begin position="1328"/>
        <end position="1355"/>
    </location>
</feature>
<dbReference type="SMART" id="SM00028">
    <property type="entry name" value="TPR"/>
    <property type="match status" value="8"/>
</dbReference>
<dbReference type="Gene3D" id="1.25.40.10">
    <property type="entry name" value="Tetratricopeptide repeat domain"/>
    <property type="match status" value="3"/>
</dbReference>
<evidence type="ECO:0000256" key="1">
    <source>
        <dbReference type="ARBA" id="ARBA00022737"/>
    </source>
</evidence>